<name>A0A6J7TYT7_9ZZZZ</name>
<accession>A0A6J7TYT7</accession>
<organism evidence="1">
    <name type="scientific">freshwater metagenome</name>
    <dbReference type="NCBI Taxonomy" id="449393"/>
    <lineage>
        <taxon>unclassified sequences</taxon>
        <taxon>metagenomes</taxon>
        <taxon>ecological metagenomes</taxon>
    </lineage>
</organism>
<reference evidence="1" key="1">
    <citation type="submission" date="2020-05" db="EMBL/GenBank/DDBJ databases">
        <authorList>
            <person name="Chiriac C."/>
            <person name="Salcher M."/>
            <person name="Ghai R."/>
            <person name="Kavagutti S V."/>
        </authorList>
    </citation>
    <scope>NUCLEOTIDE SEQUENCE</scope>
</reference>
<proteinExistence type="predicted"/>
<gene>
    <name evidence="1" type="ORF">UFOPK4295_01634</name>
</gene>
<evidence type="ECO:0000313" key="1">
    <source>
        <dbReference type="EMBL" id="CAB5057826.1"/>
    </source>
</evidence>
<protein>
    <submittedName>
        <fullName evidence="1">Unannotated protein</fullName>
    </submittedName>
</protein>
<sequence>MATTLLEAMGLGTAATTKNHAAAENQTRGLRAIRPVSGEPSKYTVAAVAAVSNRNGSACTIAPVTVLLMPWASRKLKAVGALRPLTAINRVKM</sequence>
<dbReference type="EMBL" id="CAFBQF010000142">
    <property type="protein sequence ID" value="CAB5057826.1"/>
    <property type="molecule type" value="Genomic_DNA"/>
</dbReference>
<dbReference type="AlphaFoldDB" id="A0A6J7TYT7"/>